<sequence length="108" mass="12212">MHGRKLCIKCTLNASHQNDTDAISGERNDERNQQQHQPCSRILQGCGQFKMLYVGYGVETKVDIVVPQPRGDNNTLGEVGSVPYMKLEAMIRLELRAPSIEHSELFRN</sequence>
<accession>A0A4C1VQ59</accession>
<feature type="compositionally biased region" description="Basic and acidic residues" evidence="1">
    <location>
        <begin position="24"/>
        <end position="33"/>
    </location>
</feature>
<feature type="region of interest" description="Disordered" evidence="1">
    <location>
        <begin position="18"/>
        <end position="37"/>
    </location>
</feature>
<proteinExistence type="predicted"/>
<evidence type="ECO:0000313" key="2">
    <source>
        <dbReference type="EMBL" id="GBP40542.1"/>
    </source>
</evidence>
<reference evidence="2 3" key="1">
    <citation type="journal article" date="2019" name="Commun. Biol.">
        <title>The bagworm genome reveals a unique fibroin gene that provides high tensile strength.</title>
        <authorList>
            <person name="Kono N."/>
            <person name="Nakamura H."/>
            <person name="Ohtoshi R."/>
            <person name="Tomita M."/>
            <person name="Numata K."/>
            <person name="Arakawa K."/>
        </authorList>
    </citation>
    <scope>NUCLEOTIDE SEQUENCE [LARGE SCALE GENOMIC DNA]</scope>
</reference>
<gene>
    <name evidence="2" type="ORF">EVAR_7541_1</name>
</gene>
<dbReference type="AlphaFoldDB" id="A0A4C1VQ59"/>
<dbReference type="Proteomes" id="UP000299102">
    <property type="component" value="Unassembled WGS sequence"/>
</dbReference>
<evidence type="ECO:0000313" key="3">
    <source>
        <dbReference type="Proteomes" id="UP000299102"/>
    </source>
</evidence>
<comment type="caution">
    <text evidence="2">The sequence shown here is derived from an EMBL/GenBank/DDBJ whole genome shotgun (WGS) entry which is preliminary data.</text>
</comment>
<name>A0A4C1VQ59_EUMVA</name>
<keyword evidence="3" id="KW-1185">Reference proteome</keyword>
<dbReference type="EMBL" id="BGZK01000383">
    <property type="protein sequence ID" value="GBP40542.1"/>
    <property type="molecule type" value="Genomic_DNA"/>
</dbReference>
<organism evidence="2 3">
    <name type="scientific">Eumeta variegata</name>
    <name type="common">Bagworm moth</name>
    <name type="synonym">Eumeta japonica</name>
    <dbReference type="NCBI Taxonomy" id="151549"/>
    <lineage>
        <taxon>Eukaryota</taxon>
        <taxon>Metazoa</taxon>
        <taxon>Ecdysozoa</taxon>
        <taxon>Arthropoda</taxon>
        <taxon>Hexapoda</taxon>
        <taxon>Insecta</taxon>
        <taxon>Pterygota</taxon>
        <taxon>Neoptera</taxon>
        <taxon>Endopterygota</taxon>
        <taxon>Lepidoptera</taxon>
        <taxon>Glossata</taxon>
        <taxon>Ditrysia</taxon>
        <taxon>Tineoidea</taxon>
        <taxon>Psychidae</taxon>
        <taxon>Oiketicinae</taxon>
        <taxon>Eumeta</taxon>
    </lineage>
</organism>
<evidence type="ECO:0000256" key="1">
    <source>
        <dbReference type="SAM" id="MobiDB-lite"/>
    </source>
</evidence>
<protein>
    <submittedName>
        <fullName evidence="2">Uncharacterized protein</fullName>
    </submittedName>
</protein>